<dbReference type="InParanoid" id="A0A7M7L802"/>
<dbReference type="PANTHER" id="PTHR11157:SF69">
    <property type="entry name" value="ELONGATION OF VERY LONG CHAIN FATTY ACIDS PROTEIN 7"/>
    <property type="match status" value="1"/>
</dbReference>
<feature type="transmembrane region" description="Helical" evidence="10">
    <location>
        <begin position="149"/>
        <end position="168"/>
    </location>
</feature>
<evidence type="ECO:0000313" key="12">
    <source>
        <dbReference type="Proteomes" id="UP000594260"/>
    </source>
</evidence>
<keyword evidence="9 10" id="KW-0275">Fatty acid biosynthesis</keyword>
<dbReference type="Proteomes" id="UP000594260">
    <property type="component" value="Unplaced"/>
</dbReference>
<dbReference type="GO" id="GO:0034626">
    <property type="term" value="P:fatty acid elongation, polyunsaturated fatty acid"/>
    <property type="evidence" value="ECO:0007669"/>
    <property type="project" value="TreeGrafter"/>
</dbReference>
<dbReference type="GO" id="GO:0005789">
    <property type="term" value="C:endoplasmic reticulum membrane"/>
    <property type="evidence" value="ECO:0007669"/>
    <property type="project" value="TreeGrafter"/>
</dbReference>
<dbReference type="AlphaFoldDB" id="A0A7M7L802"/>
<keyword evidence="12" id="KW-1185">Reference proteome</keyword>
<dbReference type="Pfam" id="PF01151">
    <property type="entry name" value="ELO"/>
    <property type="match status" value="1"/>
</dbReference>
<keyword evidence="6 10" id="KW-1133">Transmembrane helix</keyword>
<keyword evidence="3 10" id="KW-0808">Transferase</keyword>
<feature type="transmembrane region" description="Helical" evidence="10">
    <location>
        <begin position="30"/>
        <end position="50"/>
    </location>
</feature>
<evidence type="ECO:0000256" key="7">
    <source>
        <dbReference type="ARBA" id="ARBA00023098"/>
    </source>
</evidence>
<dbReference type="EC" id="2.3.1.199" evidence="10"/>
<dbReference type="PANTHER" id="PTHR11157">
    <property type="entry name" value="FATTY ACID ACYL TRANSFERASE-RELATED"/>
    <property type="match status" value="1"/>
</dbReference>
<feature type="transmembrane region" description="Helical" evidence="10">
    <location>
        <begin position="123"/>
        <end position="142"/>
    </location>
</feature>
<evidence type="ECO:0000256" key="5">
    <source>
        <dbReference type="ARBA" id="ARBA00022832"/>
    </source>
</evidence>
<dbReference type="GO" id="GO:0042761">
    <property type="term" value="P:very long-chain fatty acid biosynthetic process"/>
    <property type="evidence" value="ECO:0007669"/>
    <property type="project" value="TreeGrafter"/>
</dbReference>
<protein>
    <recommendedName>
        <fullName evidence="10">Elongation of very long chain fatty acids protein</fullName>
        <ecNumber evidence="10">2.3.1.199</ecNumber>
    </recommendedName>
    <alternativeName>
        <fullName evidence="10">Very-long-chain 3-oxoacyl-CoA synthase</fullName>
    </alternativeName>
</protein>
<evidence type="ECO:0000256" key="3">
    <source>
        <dbReference type="ARBA" id="ARBA00022679"/>
    </source>
</evidence>
<dbReference type="GO" id="GO:0009922">
    <property type="term" value="F:fatty acid elongase activity"/>
    <property type="evidence" value="ECO:0007669"/>
    <property type="project" value="UniProtKB-EC"/>
</dbReference>
<keyword evidence="2 10" id="KW-0444">Lipid biosynthesis</keyword>
<comment type="subcellular location">
    <subcellularLocation>
        <location evidence="1">Membrane</location>
        <topology evidence="1">Multi-pass membrane protein</topology>
    </subcellularLocation>
</comment>
<evidence type="ECO:0000313" key="11">
    <source>
        <dbReference type="EnsemblMetazoa" id="XP_022673354"/>
    </source>
</evidence>
<keyword evidence="5 10" id="KW-0276">Fatty acid metabolism</keyword>
<feature type="transmembrane region" description="Helical" evidence="10">
    <location>
        <begin position="245"/>
        <end position="263"/>
    </location>
</feature>
<dbReference type="GO" id="GO:0034625">
    <property type="term" value="P:fatty acid elongation, monounsaturated fatty acid"/>
    <property type="evidence" value="ECO:0007669"/>
    <property type="project" value="TreeGrafter"/>
</dbReference>
<comment type="similarity">
    <text evidence="10">Belongs to the ELO family.</text>
</comment>
<proteinExistence type="inferred from homology"/>
<evidence type="ECO:0000256" key="10">
    <source>
        <dbReference type="RuleBase" id="RU361115"/>
    </source>
</evidence>
<dbReference type="EnsemblMetazoa" id="XM_022817619">
    <property type="protein sequence ID" value="XP_022673354"/>
    <property type="gene ID" value="LOC111255544"/>
</dbReference>
<evidence type="ECO:0000256" key="6">
    <source>
        <dbReference type="ARBA" id="ARBA00022989"/>
    </source>
</evidence>
<dbReference type="GO" id="GO:0019367">
    <property type="term" value="P:fatty acid elongation, saturated fatty acid"/>
    <property type="evidence" value="ECO:0007669"/>
    <property type="project" value="TreeGrafter"/>
</dbReference>
<comment type="catalytic activity">
    <reaction evidence="10">
        <text>a very-long-chain acyl-CoA + malonyl-CoA + H(+) = a very-long-chain 3-oxoacyl-CoA + CO2 + CoA</text>
        <dbReference type="Rhea" id="RHEA:32727"/>
        <dbReference type="ChEBI" id="CHEBI:15378"/>
        <dbReference type="ChEBI" id="CHEBI:16526"/>
        <dbReference type="ChEBI" id="CHEBI:57287"/>
        <dbReference type="ChEBI" id="CHEBI:57384"/>
        <dbReference type="ChEBI" id="CHEBI:90725"/>
        <dbReference type="ChEBI" id="CHEBI:90736"/>
        <dbReference type="EC" id="2.3.1.199"/>
    </reaction>
</comment>
<reference evidence="11" key="1">
    <citation type="submission" date="2021-01" db="UniProtKB">
        <authorList>
            <consortium name="EnsemblMetazoa"/>
        </authorList>
    </citation>
    <scope>IDENTIFICATION</scope>
</reference>
<dbReference type="OrthoDB" id="434092at2759"/>
<dbReference type="FunCoup" id="A0A7M7L802">
    <property type="interactions" value="1"/>
</dbReference>
<evidence type="ECO:0000256" key="8">
    <source>
        <dbReference type="ARBA" id="ARBA00023136"/>
    </source>
</evidence>
<feature type="transmembrane region" description="Helical" evidence="10">
    <location>
        <begin position="174"/>
        <end position="196"/>
    </location>
</feature>
<sequence>MLFKIMSLIISRMIPDSKIFWSPVDPRTEGWPFVGNLPSLVILLAGYLYVVKVAGPRWMKDRVPFENLKPLMRVYNILMVFANAFMLQYILRRTYLGGGYSLYCQGINYVDRSPQTMELLNALYYYTFVRIIDFLDTIFFVLRKKFSHVSFLHLSHHCLVVFIGWYGALHGYEGQPMLGTCINMFIHIIMYSYYFLASFGHRFKRYLVWKKYLTQLQLIQFVIAIGHLIVPVFEKRCNVPLDHVVVVIGPTIFFLAMFCRFYVQTYVKRQIKLTFKKRSILEGELMKELQFMPPAKNGNIRIVSFSDGRGYASKKGD</sequence>
<dbReference type="GO" id="GO:0030148">
    <property type="term" value="P:sphingolipid biosynthetic process"/>
    <property type="evidence" value="ECO:0007669"/>
    <property type="project" value="TreeGrafter"/>
</dbReference>
<keyword evidence="7 10" id="KW-0443">Lipid metabolism</keyword>
<feature type="transmembrane region" description="Helical" evidence="10">
    <location>
        <begin position="71"/>
        <end position="91"/>
    </location>
</feature>
<dbReference type="InterPro" id="IPR002076">
    <property type="entry name" value="ELO_fam"/>
</dbReference>
<dbReference type="OMA" id="GPSVQKH"/>
<evidence type="ECO:0000256" key="9">
    <source>
        <dbReference type="ARBA" id="ARBA00023160"/>
    </source>
</evidence>
<dbReference type="RefSeq" id="XP_022673354.1">
    <property type="nucleotide sequence ID" value="XM_022817619.1"/>
</dbReference>
<accession>A0A7M7L802</accession>
<keyword evidence="4 10" id="KW-0812">Transmembrane</keyword>
<evidence type="ECO:0000256" key="4">
    <source>
        <dbReference type="ARBA" id="ARBA00022692"/>
    </source>
</evidence>
<organism evidence="11 12">
    <name type="scientific">Varroa destructor</name>
    <name type="common">Honeybee mite</name>
    <dbReference type="NCBI Taxonomy" id="109461"/>
    <lineage>
        <taxon>Eukaryota</taxon>
        <taxon>Metazoa</taxon>
        <taxon>Ecdysozoa</taxon>
        <taxon>Arthropoda</taxon>
        <taxon>Chelicerata</taxon>
        <taxon>Arachnida</taxon>
        <taxon>Acari</taxon>
        <taxon>Parasitiformes</taxon>
        <taxon>Mesostigmata</taxon>
        <taxon>Gamasina</taxon>
        <taxon>Dermanyssoidea</taxon>
        <taxon>Varroidae</taxon>
        <taxon>Varroa</taxon>
    </lineage>
</organism>
<keyword evidence="8 10" id="KW-0472">Membrane</keyword>
<dbReference type="GeneID" id="111255544"/>
<evidence type="ECO:0000256" key="2">
    <source>
        <dbReference type="ARBA" id="ARBA00022516"/>
    </source>
</evidence>
<evidence type="ECO:0000256" key="1">
    <source>
        <dbReference type="ARBA" id="ARBA00004141"/>
    </source>
</evidence>
<dbReference type="KEGG" id="vde:111255544"/>
<feature type="transmembrane region" description="Helical" evidence="10">
    <location>
        <begin position="216"/>
        <end position="233"/>
    </location>
</feature>
<name>A0A7M7L802_VARDE</name>